<dbReference type="Pfam" id="PF25597">
    <property type="entry name" value="SH3_retrovirus"/>
    <property type="match status" value="2"/>
</dbReference>
<dbReference type="CDD" id="cd09272">
    <property type="entry name" value="RNase_HI_RT_Ty1"/>
    <property type="match status" value="1"/>
</dbReference>
<organism evidence="2 3">
    <name type="scientific">Cuscuta campestris</name>
    <dbReference type="NCBI Taxonomy" id="132261"/>
    <lineage>
        <taxon>Eukaryota</taxon>
        <taxon>Viridiplantae</taxon>
        <taxon>Streptophyta</taxon>
        <taxon>Embryophyta</taxon>
        <taxon>Tracheophyta</taxon>
        <taxon>Spermatophyta</taxon>
        <taxon>Magnoliopsida</taxon>
        <taxon>eudicotyledons</taxon>
        <taxon>Gunneridae</taxon>
        <taxon>Pentapetalae</taxon>
        <taxon>asterids</taxon>
        <taxon>lamiids</taxon>
        <taxon>Solanales</taxon>
        <taxon>Convolvulaceae</taxon>
        <taxon>Cuscuteae</taxon>
        <taxon>Cuscuta</taxon>
        <taxon>Cuscuta subgen. Grammica</taxon>
        <taxon>Cuscuta sect. Cleistogrammica</taxon>
    </lineage>
</organism>
<dbReference type="OrthoDB" id="418757at2759"/>
<sequence>MTSGKLDSKSDRCKFVGYPKETKGYEFYHPTDNKIFVARNGTFLEKEFLSAISSGRKAVENTPYELWRGTKPNLSYLRIWGCDVYVRRLMTSGKLDSKSDRCKFVGYPKETKGYEFYHPTDNKIFVARNGTFLEKEFRSAISSGRKVDLEEIREPQEEISIAVEPERQGLVSRPAQTWLSENFAMKDLRNASYALGIRIYRDRYQGNLGEAHWTAVKNILKYLRNTKDAFLVYGGEEELKVIGYTDASFQTDRDDYKSQVGYVFCLNGRAFSWKSSKKDTTADSTTEAEYMAAAEAAKEGVWIKKFISELGVVPSINDPIPLFCDNTGAIAQEKEPRSHKKTKHIVRLPSNLGFSHSITQKLLSTRKTKNARVDLSIDEGRLRKAFLKKAVERYANFTYNQRNPTQLMKKKMDPRPFEQLKKAEKKGGPVQLDEVIIHTKTKKHDGKTWVDPEHAELQDVQVHSEPLRDDCLVNPKNLFDRPCEYLDVIVDDFEYLVLKHWVYILPHSDGFITLITVDYLFFHILNCMYVDGSTDPNVVDLIRAAAGNQNYAFLFQAENVKVVVDHSRGLK</sequence>
<dbReference type="InterPro" id="IPR057670">
    <property type="entry name" value="SH3_retrovirus"/>
</dbReference>
<evidence type="ECO:0000259" key="1">
    <source>
        <dbReference type="Pfam" id="PF25597"/>
    </source>
</evidence>
<dbReference type="PANTHER" id="PTHR11439">
    <property type="entry name" value="GAG-POL-RELATED RETROTRANSPOSON"/>
    <property type="match status" value="1"/>
</dbReference>
<feature type="domain" description="Retroviral polymerase SH3-like" evidence="1">
    <location>
        <begin position="82"/>
        <end position="139"/>
    </location>
</feature>
<dbReference type="PANTHER" id="PTHR11439:SF496">
    <property type="entry name" value="RNA-DIRECTED DNA POLYMERASE"/>
    <property type="match status" value="1"/>
</dbReference>
<proteinExistence type="predicted"/>
<evidence type="ECO:0000313" key="3">
    <source>
        <dbReference type="Proteomes" id="UP000595140"/>
    </source>
</evidence>
<dbReference type="AlphaFoldDB" id="A0A484N6P2"/>
<feature type="domain" description="Retroviral polymerase SH3-like" evidence="1">
    <location>
        <begin position="4"/>
        <end position="48"/>
    </location>
</feature>
<gene>
    <name evidence="2" type="ORF">CCAM_LOCUS38519</name>
</gene>
<reference evidence="2 3" key="1">
    <citation type="submission" date="2018-04" db="EMBL/GenBank/DDBJ databases">
        <authorList>
            <person name="Vogel A."/>
        </authorList>
    </citation>
    <scope>NUCLEOTIDE SEQUENCE [LARGE SCALE GENOMIC DNA]</scope>
</reference>
<dbReference type="EMBL" id="OOIL02006270">
    <property type="protein sequence ID" value="VFQ96743.1"/>
    <property type="molecule type" value="Genomic_DNA"/>
</dbReference>
<keyword evidence="3" id="KW-1185">Reference proteome</keyword>
<name>A0A484N6P2_9ASTE</name>
<protein>
    <recommendedName>
        <fullName evidence="1">Retroviral polymerase SH3-like domain-containing protein</fullName>
    </recommendedName>
</protein>
<dbReference type="Proteomes" id="UP000595140">
    <property type="component" value="Unassembled WGS sequence"/>
</dbReference>
<evidence type="ECO:0000313" key="2">
    <source>
        <dbReference type="EMBL" id="VFQ96743.1"/>
    </source>
</evidence>
<accession>A0A484N6P2</accession>